<evidence type="ECO:0000256" key="1">
    <source>
        <dbReference type="SAM" id="Phobius"/>
    </source>
</evidence>
<reference evidence="2 3" key="1">
    <citation type="journal article" date="2014" name="BMC Genomics">
        <title>Comparison of environmental and isolate Sulfobacillus genomes reveals diverse carbon, sulfur, nitrogen, and hydrogen metabolisms.</title>
        <authorList>
            <person name="Justice N.B."/>
            <person name="Norman A."/>
            <person name="Brown C.T."/>
            <person name="Singh A."/>
            <person name="Thomas B.C."/>
            <person name="Banfield J.F."/>
        </authorList>
    </citation>
    <scope>NUCLEOTIDE SEQUENCE [LARGE SCALE GENOMIC DNA]</scope>
    <source>
        <strain evidence="2">AMDSBA5</strain>
    </source>
</reference>
<gene>
    <name evidence="2" type="ORF">C7B47_17645</name>
</gene>
<name>A0A2T2WFA9_SULTH</name>
<sequence length="68" mass="7759">MPSSIHDRLTQIKALHQPRLFITALHLSLDWSFTLIHIFSGTIVFGILGFILSSIAVKRRKYSVHTDI</sequence>
<keyword evidence="1" id="KW-1133">Transmembrane helix</keyword>
<keyword evidence="1" id="KW-0472">Membrane</keyword>
<organism evidence="2 3">
    <name type="scientific">Sulfobacillus thermosulfidooxidans</name>
    <dbReference type="NCBI Taxonomy" id="28034"/>
    <lineage>
        <taxon>Bacteria</taxon>
        <taxon>Bacillati</taxon>
        <taxon>Bacillota</taxon>
        <taxon>Clostridia</taxon>
        <taxon>Eubacteriales</taxon>
        <taxon>Clostridiales Family XVII. Incertae Sedis</taxon>
        <taxon>Sulfobacillus</taxon>
    </lineage>
</organism>
<dbReference type="Proteomes" id="UP000242705">
    <property type="component" value="Unassembled WGS sequence"/>
</dbReference>
<evidence type="ECO:0000313" key="2">
    <source>
        <dbReference type="EMBL" id="PSR20898.1"/>
    </source>
</evidence>
<proteinExistence type="predicted"/>
<protein>
    <submittedName>
        <fullName evidence="2">Uncharacterized protein</fullName>
    </submittedName>
</protein>
<feature type="transmembrane region" description="Helical" evidence="1">
    <location>
        <begin position="35"/>
        <end position="57"/>
    </location>
</feature>
<dbReference type="EMBL" id="PXYX01000127">
    <property type="protein sequence ID" value="PSR20898.1"/>
    <property type="molecule type" value="Genomic_DNA"/>
</dbReference>
<accession>A0A2T2WFA9</accession>
<comment type="caution">
    <text evidence="2">The sequence shown here is derived from an EMBL/GenBank/DDBJ whole genome shotgun (WGS) entry which is preliminary data.</text>
</comment>
<keyword evidence="1" id="KW-0812">Transmembrane</keyword>
<evidence type="ECO:0000313" key="3">
    <source>
        <dbReference type="Proteomes" id="UP000242705"/>
    </source>
</evidence>
<dbReference type="AlphaFoldDB" id="A0A2T2WFA9"/>